<dbReference type="PANTHER" id="PTHR23403:SF6">
    <property type="entry name" value="CYTOSOLIC NEUTRAL TREHALASE-RELATED"/>
    <property type="match status" value="1"/>
</dbReference>
<dbReference type="Pfam" id="PF07492">
    <property type="entry name" value="Trehalase_Ca-bi"/>
    <property type="match status" value="1"/>
</dbReference>
<proteinExistence type="inferred from homology"/>
<dbReference type="EMBL" id="JACCJC010000102">
    <property type="protein sequence ID" value="KAF6225419.1"/>
    <property type="molecule type" value="Genomic_DNA"/>
</dbReference>
<keyword evidence="8" id="KW-1133">Transmembrane helix</keyword>
<comment type="caution">
    <text evidence="10">The sequence shown here is derived from an EMBL/GenBank/DDBJ whole genome shotgun (WGS) entry which is preliminary data.</text>
</comment>
<dbReference type="Proteomes" id="UP000578531">
    <property type="component" value="Unassembled WGS sequence"/>
</dbReference>
<comment type="pathway">
    <text evidence="2">Carbohydrate degradation.</text>
</comment>
<evidence type="ECO:0000313" key="11">
    <source>
        <dbReference type="Proteomes" id="UP000578531"/>
    </source>
</evidence>
<dbReference type="AlphaFoldDB" id="A0A8H6CKU9"/>
<dbReference type="GO" id="GO:0004555">
    <property type="term" value="F:alpha,alpha-trehalase activity"/>
    <property type="evidence" value="ECO:0007669"/>
    <property type="project" value="UniProtKB-EC"/>
</dbReference>
<dbReference type="PROSITE" id="PS00928">
    <property type="entry name" value="TREHALASE_2"/>
    <property type="match status" value="1"/>
</dbReference>
<evidence type="ECO:0000256" key="3">
    <source>
        <dbReference type="ARBA" id="ARBA00005615"/>
    </source>
</evidence>
<dbReference type="InterPro" id="IPR018232">
    <property type="entry name" value="Glyco_hydro_37_CS"/>
</dbReference>
<dbReference type="FunFam" id="1.50.10.10:FF:000026">
    <property type="entry name" value="Trehalase"/>
    <property type="match status" value="1"/>
</dbReference>
<dbReference type="InterPro" id="IPR012341">
    <property type="entry name" value="6hp_glycosidase-like_sf"/>
</dbReference>
<dbReference type="PANTHER" id="PTHR23403">
    <property type="entry name" value="TREHALASE"/>
    <property type="match status" value="1"/>
</dbReference>
<dbReference type="GO" id="GO:0005737">
    <property type="term" value="C:cytoplasm"/>
    <property type="evidence" value="ECO:0007669"/>
    <property type="project" value="InterPro"/>
</dbReference>
<keyword evidence="5 6" id="KW-0326">Glycosidase</keyword>
<evidence type="ECO:0000256" key="4">
    <source>
        <dbReference type="ARBA" id="ARBA00022801"/>
    </source>
</evidence>
<dbReference type="GO" id="GO:0005993">
    <property type="term" value="P:trehalose catabolic process"/>
    <property type="evidence" value="ECO:0007669"/>
    <property type="project" value="InterPro"/>
</dbReference>
<comment type="catalytic activity">
    <reaction evidence="1 6">
        <text>alpha,alpha-trehalose + H2O = alpha-D-glucose + beta-D-glucose</text>
        <dbReference type="Rhea" id="RHEA:32675"/>
        <dbReference type="ChEBI" id="CHEBI:15377"/>
        <dbReference type="ChEBI" id="CHEBI:15903"/>
        <dbReference type="ChEBI" id="CHEBI:16551"/>
        <dbReference type="ChEBI" id="CHEBI:17925"/>
        <dbReference type="EC" id="3.2.1.28"/>
    </reaction>
</comment>
<evidence type="ECO:0000256" key="5">
    <source>
        <dbReference type="ARBA" id="ARBA00023295"/>
    </source>
</evidence>
<evidence type="ECO:0000256" key="6">
    <source>
        <dbReference type="RuleBase" id="RU361180"/>
    </source>
</evidence>
<feature type="domain" description="Neutral trehalase Ca2+ binding" evidence="9">
    <location>
        <begin position="138"/>
        <end position="167"/>
    </location>
</feature>
<protein>
    <recommendedName>
        <fullName evidence="6">Trehalase</fullName>
        <ecNumber evidence="6">3.2.1.28</ecNumber>
    </recommendedName>
    <alternativeName>
        <fullName evidence="6">Alpha-trehalose glucohydrolase</fullName>
    </alternativeName>
</protein>
<accession>A0A8H6CKU9</accession>
<feature type="transmembrane region" description="Helical" evidence="8">
    <location>
        <begin position="51"/>
        <end position="72"/>
    </location>
</feature>
<feature type="compositionally biased region" description="Polar residues" evidence="7">
    <location>
        <begin position="33"/>
        <end position="44"/>
    </location>
</feature>
<dbReference type="RefSeq" id="XP_037158548.1">
    <property type="nucleotide sequence ID" value="XM_037314582.1"/>
</dbReference>
<dbReference type="Gene3D" id="1.50.10.10">
    <property type="match status" value="1"/>
</dbReference>
<dbReference type="OrthoDB" id="3542292at2759"/>
<dbReference type="InterPro" id="IPR011120">
    <property type="entry name" value="Trehalase_Ca-bd"/>
</dbReference>
<evidence type="ECO:0000256" key="2">
    <source>
        <dbReference type="ARBA" id="ARBA00004921"/>
    </source>
</evidence>
<keyword evidence="8" id="KW-0812">Transmembrane</keyword>
<keyword evidence="4 6" id="KW-0378">Hydrolase</keyword>
<dbReference type="InterPro" id="IPR001661">
    <property type="entry name" value="Glyco_hydro_37"/>
</dbReference>
<keyword evidence="11" id="KW-1185">Reference proteome</keyword>
<organism evidence="10 11">
    <name type="scientific">Letharia columbiana</name>
    <dbReference type="NCBI Taxonomy" id="112416"/>
    <lineage>
        <taxon>Eukaryota</taxon>
        <taxon>Fungi</taxon>
        <taxon>Dikarya</taxon>
        <taxon>Ascomycota</taxon>
        <taxon>Pezizomycotina</taxon>
        <taxon>Lecanoromycetes</taxon>
        <taxon>OSLEUM clade</taxon>
        <taxon>Lecanoromycetidae</taxon>
        <taxon>Lecanorales</taxon>
        <taxon>Lecanorineae</taxon>
        <taxon>Parmeliaceae</taxon>
        <taxon>Letharia</taxon>
    </lineage>
</organism>
<evidence type="ECO:0000256" key="8">
    <source>
        <dbReference type="SAM" id="Phobius"/>
    </source>
</evidence>
<dbReference type="Pfam" id="PF01204">
    <property type="entry name" value="Trehalase"/>
    <property type="match status" value="1"/>
</dbReference>
<feature type="compositionally biased region" description="Basic and acidic residues" evidence="7">
    <location>
        <begin position="20"/>
        <end position="29"/>
    </location>
</feature>
<sequence>MRKATKRANYNYENFLPQHDSPKKGRSHDAGPSNAQNSGQFPNFSSHQQPVYPLILPLFPLTSAYSTLFLLVTTPIITTMQAPRLFDLRSKAEDSDHHGHRTHTSLHDASTLPAFRRLSLDDTTSEPRRFLIPVDATLKSLLSREDTDQNVQITIDDAGPKVLSLGTESSHGFKHFDIRGNYMLSNLLQELTLAKDSGRKHIILDEARLNENPVQRLSRLIRYSFWPNLTRRIDASSIEKAGRDPKDWTDDPRPRIYIPESCPDQIQYYEQLARDRPLIRLDVQVLTPHELTPEGIRDLNNKPGLLALAMEEWTSSRTAAKELRGLPFVVPGGRFNEMYGWDSYMESLGLIVNERTDLAKSMVQNFCFCIKHYGKILNANRTYYLGRTQPPFLTDMALRVYDKIRHEPDALDFLREAMLAAIKEYYTVWMASPRFDPLTGLSRYRPVGIGVPPETEASHFTHILEPYAKRYNMEYFEFVQAYNRDDGTVTEPDLDEYFLHDRAVRESGHDTSYRLENVAANLATVDLNSLLYKYETDIARCIQFFFEDHLEIPADMCVVAHGMKPNQKETSAAWNRRAKSRRRAIDRYLWNESKGMYFDYDTVKQEQTDYETATTFWAMWAGLATPQQAAALVIKALPKFEAFGGLVSGTAESRGAIGIDRPSRQWDYPYGWAPQQILAWGGFLRYGFQDEAERLAYKWLYMVTKAFVDFNGIVVEKYDVTRPIDPHKVDAEYGNQGSDFKGVAKEGFGWVNASYVYGLSIVNTHMKRALGTCTPWETFRKATEASEGA</sequence>
<evidence type="ECO:0000256" key="1">
    <source>
        <dbReference type="ARBA" id="ARBA00001576"/>
    </source>
</evidence>
<evidence type="ECO:0000256" key="7">
    <source>
        <dbReference type="SAM" id="MobiDB-lite"/>
    </source>
</evidence>
<evidence type="ECO:0000313" key="10">
    <source>
        <dbReference type="EMBL" id="KAF6225419.1"/>
    </source>
</evidence>
<dbReference type="PRINTS" id="PR00744">
    <property type="entry name" value="GLHYDRLASE37"/>
</dbReference>
<keyword evidence="8" id="KW-0472">Membrane</keyword>
<gene>
    <name evidence="10" type="ORF">HO173_012748</name>
</gene>
<dbReference type="PROSITE" id="PS00927">
    <property type="entry name" value="TREHALASE_1"/>
    <property type="match status" value="1"/>
</dbReference>
<dbReference type="GeneID" id="59294381"/>
<reference evidence="10 11" key="1">
    <citation type="journal article" date="2020" name="Genomics">
        <title>Complete, high-quality genomes from long-read metagenomic sequencing of two wolf lichen thalli reveals enigmatic genome architecture.</title>
        <authorList>
            <person name="McKenzie S.K."/>
            <person name="Walston R.F."/>
            <person name="Allen J.L."/>
        </authorList>
    </citation>
    <scope>NUCLEOTIDE SEQUENCE [LARGE SCALE GENOMIC DNA]</scope>
    <source>
        <strain evidence="10">WasteWater2</strain>
    </source>
</reference>
<evidence type="ECO:0000259" key="9">
    <source>
        <dbReference type="Pfam" id="PF07492"/>
    </source>
</evidence>
<dbReference type="SUPFAM" id="SSF48208">
    <property type="entry name" value="Six-hairpin glycosidases"/>
    <property type="match status" value="1"/>
</dbReference>
<name>A0A8H6CKU9_9LECA</name>
<dbReference type="EC" id="3.2.1.28" evidence="6"/>
<dbReference type="GO" id="GO:0005509">
    <property type="term" value="F:calcium ion binding"/>
    <property type="evidence" value="ECO:0007669"/>
    <property type="project" value="InterPro"/>
</dbReference>
<comment type="similarity">
    <text evidence="3 6">Belongs to the glycosyl hydrolase 37 family.</text>
</comment>
<feature type="region of interest" description="Disordered" evidence="7">
    <location>
        <begin position="1"/>
        <end position="44"/>
    </location>
</feature>
<dbReference type="InterPro" id="IPR008928">
    <property type="entry name" value="6-hairpin_glycosidase_sf"/>
</dbReference>